<evidence type="ECO:0000256" key="2">
    <source>
        <dbReference type="ARBA" id="ARBA00022475"/>
    </source>
</evidence>
<accession>A0A2R5ES49</accession>
<keyword evidence="3 6" id="KW-0812">Transmembrane</keyword>
<evidence type="ECO:0000313" key="8">
    <source>
        <dbReference type="EMBL" id="GBG09387.1"/>
    </source>
</evidence>
<feature type="domain" description="DUF3817" evidence="7">
    <location>
        <begin position="7"/>
        <end position="93"/>
    </location>
</feature>
<name>A0A2R5ES49_9BACL</name>
<keyword evidence="5 6" id="KW-0472">Membrane</keyword>
<sequence length="97" mass="10731">MNNTAIGRLRFVGLLEGTSFLVLLLVAMPLKYWADIPEAVAVVGALHGGLFVLYLVAAIWAAIRYRWTILKLGAACIASVLPFGPFIFDRKILREEK</sequence>
<dbReference type="GO" id="GO:0005886">
    <property type="term" value="C:plasma membrane"/>
    <property type="evidence" value="ECO:0007669"/>
    <property type="project" value="UniProtKB-SubCell"/>
</dbReference>
<keyword evidence="2" id="KW-1003">Cell membrane</keyword>
<dbReference type="AlphaFoldDB" id="A0A2R5ES49"/>
<gene>
    <name evidence="8" type="ORF">PAT3040_04031</name>
</gene>
<evidence type="ECO:0000313" key="9">
    <source>
        <dbReference type="Proteomes" id="UP000245202"/>
    </source>
</evidence>
<evidence type="ECO:0000256" key="4">
    <source>
        <dbReference type="ARBA" id="ARBA00022989"/>
    </source>
</evidence>
<comment type="subcellular location">
    <subcellularLocation>
        <location evidence="1">Cell membrane</location>
        <topology evidence="1">Multi-pass membrane protein</topology>
    </subcellularLocation>
</comment>
<evidence type="ECO:0000256" key="3">
    <source>
        <dbReference type="ARBA" id="ARBA00022692"/>
    </source>
</evidence>
<feature type="transmembrane region" description="Helical" evidence="6">
    <location>
        <begin position="69"/>
        <end position="88"/>
    </location>
</feature>
<dbReference type="Proteomes" id="UP000245202">
    <property type="component" value="Unassembled WGS sequence"/>
</dbReference>
<feature type="transmembrane region" description="Helical" evidence="6">
    <location>
        <begin position="39"/>
        <end position="62"/>
    </location>
</feature>
<dbReference type="PANTHER" id="PTHR40077">
    <property type="entry name" value="MEMBRANE PROTEIN-RELATED"/>
    <property type="match status" value="1"/>
</dbReference>
<keyword evidence="4 6" id="KW-1133">Transmembrane helix</keyword>
<keyword evidence="9" id="KW-1185">Reference proteome</keyword>
<dbReference type="InterPro" id="IPR023845">
    <property type="entry name" value="DUF3817_TM"/>
</dbReference>
<dbReference type="RefSeq" id="WP_087568539.1">
    <property type="nucleotide sequence ID" value="NZ_BDQX01000230.1"/>
</dbReference>
<evidence type="ECO:0000259" key="7">
    <source>
        <dbReference type="Pfam" id="PF12823"/>
    </source>
</evidence>
<dbReference type="EMBL" id="BDQX01000230">
    <property type="protein sequence ID" value="GBG09387.1"/>
    <property type="molecule type" value="Genomic_DNA"/>
</dbReference>
<reference evidence="8 9" key="1">
    <citation type="submission" date="2017-08" db="EMBL/GenBank/DDBJ databases">
        <title>Substantial Increase in Enzyme Production by Combined Drug-Resistance Mutations in Paenibacillus agaridevorans.</title>
        <authorList>
            <person name="Tanaka Y."/>
            <person name="Funane K."/>
            <person name="Hosaka T."/>
            <person name="Shiwa Y."/>
            <person name="Fujita N."/>
            <person name="Miyazaki T."/>
            <person name="Yoshikawa H."/>
            <person name="Murakami K."/>
            <person name="Kasahara K."/>
            <person name="Inaoka T."/>
            <person name="Hiraga Y."/>
            <person name="Ochi K."/>
        </authorList>
    </citation>
    <scope>NUCLEOTIDE SEQUENCE [LARGE SCALE GENOMIC DNA]</scope>
    <source>
        <strain evidence="8 9">T-3040</strain>
    </source>
</reference>
<comment type="caution">
    <text evidence="8">The sequence shown here is derived from an EMBL/GenBank/DDBJ whole genome shotgun (WGS) entry which is preliminary data.</text>
</comment>
<proteinExistence type="predicted"/>
<dbReference type="PANTHER" id="PTHR40077:SF1">
    <property type="entry name" value="MEMBRANE PROTEIN"/>
    <property type="match status" value="1"/>
</dbReference>
<evidence type="ECO:0000256" key="5">
    <source>
        <dbReference type="ARBA" id="ARBA00023136"/>
    </source>
</evidence>
<evidence type="ECO:0000256" key="1">
    <source>
        <dbReference type="ARBA" id="ARBA00004651"/>
    </source>
</evidence>
<protein>
    <recommendedName>
        <fullName evidence="7">DUF3817 domain-containing protein</fullName>
    </recommendedName>
</protein>
<evidence type="ECO:0000256" key="6">
    <source>
        <dbReference type="SAM" id="Phobius"/>
    </source>
</evidence>
<organism evidence="8 9">
    <name type="scientific">Paenibacillus agaridevorans</name>
    <dbReference type="NCBI Taxonomy" id="171404"/>
    <lineage>
        <taxon>Bacteria</taxon>
        <taxon>Bacillati</taxon>
        <taxon>Bacillota</taxon>
        <taxon>Bacilli</taxon>
        <taxon>Bacillales</taxon>
        <taxon>Paenibacillaceae</taxon>
        <taxon>Paenibacillus</taxon>
    </lineage>
</organism>
<dbReference type="Pfam" id="PF12823">
    <property type="entry name" value="DUF3817"/>
    <property type="match status" value="1"/>
</dbReference>
<feature type="transmembrane region" description="Helical" evidence="6">
    <location>
        <begin position="12"/>
        <end position="33"/>
    </location>
</feature>
<dbReference type="NCBIfam" id="TIGR03954">
    <property type="entry name" value="integ_memb_HG"/>
    <property type="match status" value="1"/>
</dbReference>